<reference evidence="1 2" key="1">
    <citation type="submission" date="2020-01" db="EMBL/GenBank/DDBJ databases">
        <title>Genomes of bacteria type strains.</title>
        <authorList>
            <person name="Chen J."/>
            <person name="Zhu S."/>
            <person name="Chen J."/>
        </authorList>
    </citation>
    <scope>NUCLEOTIDE SEQUENCE [LARGE SCALE GENOMIC DNA]</scope>
    <source>
        <strain evidence="1 2">KCTC 52919</strain>
    </source>
</reference>
<evidence type="ECO:0000313" key="2">
    <source>
        <dbReference type="Proteomes" id="UP000476332"/>
    </source>
</evidence>
<proteinExistence type="predicted"/>
<keyword evidence="2" id="KW-1185">Reference proteome</keyword>
<sequence>MADIDMQTNLGSLIGRPDLADDVIASALCERLRAEGRSDDDAHGILSSARQSESEAASLLRTIAVPAPSAKLTMPTQQLASTRRRFSLGGGFAKLSLGR</sequence>
<dbReference type="AlphaFoldDB" id="A0A6L9MKJ9"/>
<dbReference type="EMBL" id="JAAAMJ010000014">
    <property type="protein sequence ID" value="NDV88275.1"/>
    <property type="molecule type" value="Genomic_DNA"/>
</dbReference>
<gene>
    <name evidence="1" type="ORF">GTW51_16365</name>
</gene>
<dbReference type="Proteomes" id="UP000476332">
    <property type="component" value="Unassembled WGS sequence"/>
</dbReference>
<evidence type="ECO:0000313" key="1">
    <source>
        <dbReference type="EMBL" id="NDV88275.1"/>
    </source>
</evidence>
<protein>
    <submittedName>
        <fullName evidence="1">Uncharacterized protein</fullName>
    </submittedName>
</protein>
<name>A0A6L9MKJ9_9HYPH</name>
<accession>A0A6L9MKJ9</accession>
<organism evidence="1 2">
    <name type="scientific">Aurantimonas aggregata</name>
    <dbReference type="NCBI Taxonomy" id="2047720"/>
    <lineage>
        <taxon>Bacteria</taxon>
        <taxon>Pseudomonadati</taxon>
        <taxon>Pseudomonadota</taxon>
        <taxon>Alphaproteobacteria</taxon>
        <taxon>Hyphomicrobiales</taxon>
        <taxon>Aurantimonadaceae</taxon>
        <taxon>Aurantimonas</taxon>
    </lineage>
</organism>
<comment type="caution">
    <text evidence="1">The sequence shown here is derived from an EMBL/GenBank/DDBJ whole genome shotgun (WGS) entry which is preliminary data.</text>
</comment>
<dbReference type="RefSeq" id="WP_163045105.1">
    <property type="nucleotide sequence ID" value="NZ_JAAAMJ010000014.1"/>
</dbReference>